<evidence type="ECO:0000256" key="8">
    <source>
        <dbReference type="HAMAP-Rule" id="MF_00421"/>
    </source>
</evidence>
<sequence length="229" mass="24005">MSGFTAGVIVFPGSNCDRDAANAWSELGCGEAKLLWHQDKDLQGVDIVIVPGGFSYGDALRAGAIARFAPIMDEVAAFAHDGGLVMGICNGFQIVCEAGLLPGALARNEGLKFACKHVDLRVETTSSPFTCTSEKGALLSIPIAHGEGRYVCDEATHAQLIAEDRILFRYANGNPNGAFDDIAGILGGPNRNVMGMMPHPERAIRAALGSADGAVMFESILATLAQAQV</sequence>
<keyword evidence="4 8" id="KW-0658">Purine biosynthesis</keyword>
<comment type="function">
    <text evidence="8">Part of the phosphoribosylformylglycinamidine synthase complex involved in the purines biosynthetic pathway. Catalyzes the ATP-dependent conversion of formylglycinamide ribonucleotide (FGAR) and glutamine to yield formylglycinamidine ribonucleotide (FGAM) and glutamate. The FGAM synthase complex is composed of three subunits. PurQ produces an ammonia molecule by converting glutamine to glutamate. PurL transfers the ammonia molecule to FGAR to form FGAM in an ATP-dependent manner. PurS interacts with PurQ and PurL and is thought to assist in the transfer of the ammonia molecule from PurQ to PurL.</text>
</comment>
<evidence type="ECO:0000256" key="6">
    <source>
        <dbReference type="ARBA" id="ARBA00022840"/>
    </source>
</evidence>
<keyword evidence="7 8" id="KW-0315">Glutamine amidotransferase</keyword>
<dbReference type="InterPro" id="IPR029062">
    <property type="entry name" value="Class_I_gatase-like"/>
</dbReference>
<evidence type="ECO:0000256" key="5">
    <source>
        <dbReference type="ARBA" id="ARBA00022801"/>
    </source>
</evidence>
<keyword evidence="2 8" id="KW-0436">Ligase</keyword>
<dbReference type="GO" id="GO:0005737">
    <property type="term" value="C:cytoplasm"/>
    <property type="evidence" value="ECO:0007669"/>
    <property type="project" value="UniProtKB-SubCell"/>
</dbReference>
<dbReference type="PROSITE" id="PS51273">
    <property type="entry name" value="GATASE_TYPE_1"/>
    <property type="match status" value="1"/>
</dbReference>
<dbReference type="Gene3D" id="3.40.50.880">
    <property type="match status" value="1"/>
</dbReference>
<dbReference type="GO" id="GO:0004642">
    <property type="term" value="F:phosphoribosylformylglycinamidine synthase activity"/>
    <property type="evidence" value="ECO:0007669"/>
    <property type="project" value="UniProtKB-UniRule"/>
</dbReference>
<dbReference type="Pfam" id="PF13507">
    <property type="entry name" value="GATase_5"/>
    <property type="match status" value="1"/>
</dbReference>
<evidence type="ECO:0000256" key="1">
    <source>
        <dbReference type="ARBA" id="ARBA00022490"/>
    </source>
</evidence>
<dbReference type="HAMAP" id="MF_00421">
    <property type="entry name" value="PurQ"/>
    <property type="match status" value="1"/>
</dbReference>
<dbReference type="GO" id="GO:0005524">
    <property type="term" value="F:ATP binding"/>
    <property type="evidence" value="ECO:0007669"/>
    <property type="project" value="UniProtKB-KW"/>
</dbReference>
<dbReference type="NCBIfam" id="NF002957">
    <property type="entry name" value="PRK03619.1"/>
    <property type="match status" value="1"/>
</dbReference>
<keyword evidence="1 8" id="KW-0963">Cytoplasm</keyword>
<evidence type="ECO:0000256" key="4">
    <source>
        <dbReference type="ARBA" id="ARBA00022755"/>
    </source>
</evidence>
<reference evidence="9 10" key="1">
    <citation type="submission" date="2020-08" db="EMBL/GenBank/DDBJ databases">
        <title>Genomic Encyclopedia of Type Strains, Phase IV (KMG-IV): sequencing the most valuable type-strain genomes for metagenomic binning, comparative biology and taxonomic classification.</title>
        <authorList>
            <person name="Goeker M."/>
        </authorList>
    </citation>
    <scope>NUCLEOTIDE SEQUENCE [LARGE SCALE GENOMIC DNA]</scope>
    <source>
        <strain evidence="9 10">DSM 23562</strain>
    </source>
</reference>
<dbReference type="UniPathway" id="UPA00074">
    <property type="reaction ID" value="UER00128"/>
</dbReference>
<name>A0A7W9SKP2_ARMRO</name>
<proteinExistence type="inferred from homology"/>
<dbReference type="AlphaFoldDB" id="A0A7W9SKP2"/>
<dbReference type="EC" id="3.5.1.2" evidence="8"/>
<dbReference type="PANTHER" id="PTHR47552:SF1">
    <property type="entry name" value="PHOSPHORIBOSYLFORMYLGLYCINAMIDINE SYNTHASE SUBUNIT PURQ"/>
    <property type="match status" value="1"/>
</dbReference>
<feature type="active site" evidence="8">
    <location>
        <position position="199"/>
    </location>
</feature>
<dbReference type="Proteomes" id="UP000520814">
    <property type="component" value="Unassembled WGS sequence"/>
</dbReference>
<comment type="pathway">
    <text evidence="8">Purine metabolism; IMP biosynthesis via de novo pathway; 5-amino-1-(5-phospho-D-ribosyl)imidazole from N(2)-formyl-N(1)-(5-phospho-D-ribosyl)glycinamide: step 1/2.</text>
</comment>
<keyword evidence="5 8" id="KW-0378">Hydrolase</keyword>
<dbReference type="EC" id="6.3.5.3" evidence="8"/>
<accession>A0A7W9SKP2</accession>
<protein>
    <recommendedName>
        <fullName evidence="8">Phosphoribosylformylglycinamidine synthase subunit PurQ</fullName>
        <shortName evidence="8">FGAM synthase</shortName>
        <ecNumber evidence="8">6.3.5.3</ecNumber>
    </recommendedName>
    <alternativeName>
        <fullName evidence="8">Formylglycinamide ribonucleotide amidotransferase subunit I</fullName>
        <shortName evidence="8">FGAR amidotransferase I</shortName>
        <shortName evidence="8">FGAR-AT I</shortName>
    </alternativeName>
    <alternativeName>
        <fullName evidence="8">Glutaminase PurQ</fullName>
        <ecNumber evidence="8">3.5.1.2</ecNumber>
    </alternativeName>
    <alternativeName>
        <fullName evidence="8">Phosphoribosylformylglycinamidine synthase subunit I</fullName>
    </alternativeName>
</protein>
<comment type="subcellular location">
    <subcellularLocation>
        <location evidence="8">Cytoplasm</location>
    </subcellularLocation>
</comment>
<evidence type="ECO:0000313" key="9">
    <source>
        <dbReference type="EMBL" id="MBB6048387.1"/>
    </source>
</evidence>
<evidence type="ECO:0000256" key="2">
    <source>
        <dbReference type="ARBA" id="ARBA00022598"/>
    </source>
</evidence>
<dbReference type="CDD" id="cd01740">
    <property type="entry name" value="GATase1_FGAR_AT"/>
    <property type="match status" value="1"/>
</dbReference>
<dbReference type="EMBL" id="JACHGW010000001">
    <property type="protein sequence ID" value="MBB6048387.1"/>
    <property type="molecule type" value="Genomic_DNA"/>
</dbReference>
<comment type="subunit">
    <text evidence="8">Part of the FGAM synthase complex composed of 1 PurL, 1 PurQ and 2 PurS subunits.</text>
</comment>
<comment type="caution">
    <text evidence="9">The sequence shown here is derived from an EMBL/GenBank/DDBJ whole genome shotgun (WGS) entry which is preliminary data.</text>
</comment>
<organism evidence="9 10">
    <name type="scientific">Armatimonas rosea</name>
    <dbReference type="NCBI Taxonomy" id="685828"/>
    <lineage>
        <taxon>Bacteria</taxon>
        <taxon>Bacillati</taxon>
        <taxon>Armatimonadota</taxon>
        <taxon>Armatimonadia</taxon>
        <taxon>Armatimonadales</taxon>
        <taxon>Armatimonadaceae</taxon>
        <taxon>Armatimonas</taxon>
    </lineage>
</organism>
<keyword evidence="3 8" id="KW-0547">Nucleotide-binding</keyword>
<dbReference type="PANTHER" id="PTHR47552">
    <property type="entry name" value="PHOSPHORIBOSYLFORMYLGLYCINAMIDINE SYNTHASE SUBUNIT PURQ"/>
    <property type="match status" value="1"/>
</dbReference>
<evidence type="ECO:0000313" key="10">
    <source>
        <dbReference type="Proteomes" id="UP000520814"/>
    </source>
</evidence>
<dbReference type="SUPFAM" id="SSF52317">
    <property type="entry name" value="Class I glutamine amidotransferase-like"/>
    <property type="match status" value="1"/>
</dbReference>
<evidence type="ECO:0000256" key="3">
    <source>
        <dbReference type="ARBA" id="ARBA00022741"/>
    </source>
</evidence>
<feature type="active site" evidence="8">
    <location>
        <position position="201"/>
    </location>
</feature>
<gene>
    <name evidence="8" type="primary">purQ</name>
    <name evidence="9" type="ORF">HNQ39_000149</name>
</gene>
<dbReference type="RefSeq" id="WP_184191927.1">
    <property type="nucleotide sequence ID" value="NZ_JACHGW010000001.1"/>
</dbReference>
<keyword evidence="6 8" id="KW-0067">ATP-binding</keyword>
<evidence type="ECO:0000256" key="7">
    <source>
        <dbReference type="ARBA" id="ARBA00022962"/>
    </source>
</evidence>
<dbReference type="GO" id="GO:0004359">
    <property type="term" value="F:glutaminase activity"/>
    <property type="evidence" value="ECO:0007669"/>
    <property type="project" value="UniProtKB-EC"/>
</dbReference>
<dbReference type="InterPro" id="IPR010075">
    <property type="entry name" value="PRibForGlyAmidine_synth_PurQ"/>
</dbReference>
<keyword evidence="10" id="KW-1185">Reference proteome</keyword>
<comment type="catalytic activity">
    <reaction evidence="8">
        <text>L-glutamine + H2O = L-glutamate + NH4(+)</text>
        <dbReference type="Rhea" id="RHEA:15889"/>
        <dbReference type="ChEBI" id="CHEBI:15377"/>
        <dbReference type="ChEBI" id="CHEBI:28938"/>
        <dbReference type="ChEBI" id="CHEBI:29985"/>
        <dbReference type="ChEBI" id="CHEBI:58359"/>
        <dbReference type="EC" id="3.5.1.2"/>
    </reaction>
</comment>
<dbReference type="GO" id="GO:0006189">
    <property type="term" value="P:'de novo' IMP biosynthetic process"/>
    <property type="evidence" value="ECO:0007669"/>
    <property type="project" value="UniProtKB-UniRule"/>
</dbReference>
<dbReference type="SMART" id="SM01211">
    <property type="entry name" value="GATase_5"/>
    <property type="match status" value="1"/>
</dbReference>
<dbReference type="NCBIfam" id="TIGR01737">
    <property type="entry name" value="FGAM_synth_I"/>
    <property type="match status" value="1"/>
</dbReference>
<comment type="catalytic activity">
    <reaction evidence="8">
        <text>N(2)-formyl-N(1)-(5-phospho-beta-D-ribosyl)glycinamide + L-glutamine + ATP + H2O = 2-formamido-N(1)-(5-O-phospho-beta-D-ribosyl)acetamidine + L-glutamate + ADP + phosphate + H(+)</text>
        <dbReference type="Rhea" id="RHEA:17129"/>
        <dbReference type="ChEBI" id="CHEBI:15377"/>
        <dbReference type="ChEBI" id="CHEBI:15378"/>
        <dbReference type="ChEBI" id="CHEBI:29985"/>
        <dbReference type="ChEBI" id="CHEBI:30616"/>
        <dbReference type="ChEBI" id="CHEBI:43474"/>
        <dbReference type="ChEBI" id="CHEBI:58359"/>
        <dbReference type="ChEBI" id="CHEBI:147286"/>
        <dbReference type="ChEBI" id="CHEBI:147287"/>
        <dbReference type="ChEBI" id="CHEBI:456216"/>
        <dbReference type="EC" id="6.3.5.3"/>
    </reaction>
</comment>
<feature type="active site" description="Nucleophile" evidence="8">
    <location>
        <position position="89"/>
    </location>
</feature>
<dbReference type="PIRSF" id="PIRSF001586">
    <property type="entry name" value="FGAM_synth_I"/>
    <property type="match status" value="1"/>
</dbReference>